<accession>A0A6C0CFI9</accession>
<evidence type="ECO:0000259" key="1">
    <source>
        <dbReference type="Pfam" id="PF05050"/>
    </source>
</evidence>
<proteinExistence type="predicted"/>
<dbReference type="InterPro" id="IPR029063">
    <property type="entry name" value="SAM-dependent_MTases_sf"/>
</dbReference>
<dbReference type="PANTHER" id="PTHR34203:SF15">
    <property type="entry name" value="SLL1173 PROTEIN"/>
    <property type="match status" value="1"/>
</dbReference>
<dbReference type="InterPro" id="IPR052514">
    <property type="entry name" value="SAM-dependent_MTase"/>
</dbReference>
<dbReference type="EMBL" id="MN739407">
    <property type="protein sequence ID" value="QHT03201.1"/>
    <property type="molecule type" value="Genomic_DNA"/>
</dbReference>
<protein>
    <recommendedName>
        <fullName evidence="1">Methyltransferase FkbM domain-containing protein</fullName>
    </recommendedName>
</protein>
<dbReference type="InterPro" id="IPR006342">
    <property type="entry name" value="FkbM_mtfrase"/>
</dbReference>
<sequence length="237" mass="26555">MYLTTDMFFSCCLEQGHIFEEELVETFLSNIIKKSNTILDIGAHCGSHSIMYSSINPACEIFAFEPQKVIFDLLKCNIALNNLHDRVHAFNIALGNKHCSASMHNKCVDGDNTHIPLNNTHNFNFGGLQIGLGGDPIEIQTVDSLKFDKKIDFIKIDVEGFEDFVIDGALKTITKDRPVIFFEKNDKVKTVNMLGFYTETSKDIMQVLLELNYNIVPLPSANFLAVPLTTELESSSP</sequence>
<dbReference type="Pfam" id="PF05050">
    <property type="entry name" value="Methyltransf_21"/>
    <property type="match status" value="1"/>
</dbReference>
<dbReference type="NCBIfam" id="TIGR01444">
    <property type="entry name" value="fkbM_fam"/>
    <property type="match status" value="1"/>
</dbReference>
<dbReference type="Gene3D" id="3.40.50.150">
    <property type="entry name" value="Vaccinia Virus protein VP39"/>
    <property type="match status" value="1"/>
</dbReference>
<reference evidence="2" key="1">
    <citation type="journal article" date="2020" name="Nature">
        <title>Giant virus diversity and host interactions through global metagenomics.</title>
        <authorList>
            <person name="Schulz F."/>
            <person name="Roux S."/>
            <person name="Paez-Espino D."/>
            <person name="Jungbluth S."/>
            <person name="Walsh D.A."/>
            <person name="Denef V.J."/>
            <person name="McMahon K.D."/>
            <person name="Konstantinidis K.T."/>
            <person name="Eloe-Fadrosh E.A."/>
            <person name="Kyrpides N.C."/>
            <person name="Woyke T."/>
        </authorList>
    </citation>
    <scope>NUCLEOTIDE SEQUENCE</scope>
    <source>
        <strain evidence="2">GVMAG-M-3300020728-1</strain>
    </source>
</reference>
<name>A0A6C0CFI9_9ZZZZ</name>
<evidence type="ECO:0000313" key="2">
    <source>
        <dbReference type="EMBL" id="QHT03201.1"/>
    </source>
</evidence>
<feature type="domain" description="Methyltransferase FkbM" evidence="1">
    <location>
        <begin position="40"/>
        <end position="214"/>
    </location>
</feature>
<dbReference type="PANTHER" id="PTHR34203">
    <property type="entry name" value="METHYLTRANSFERASE, FKBM FAMILY PROTEIN"/>
    <property type="match status" value="1"/>
</dbReference>
<dbReference type="AlphaFoldDB" id="A0A6C0CFI9"/>
<organism evidence="2">
    <name type="scientific">viral metagenome</name>
    <dbReference type="NCBI Taxonomy" id="1070528"/>
    <lineage>
        <taxon>unclassified sequences</taxon>
        <taxon>metagenomes</taxon>
        <taxon>organismal metagenomes</taxon>
    </lineage>
</organism>
<dbReference type="SUPFAM" id="SSF53335">
    <property type="entry name" value="S-adenosyl-L-methionine-dependent methyltransferases"/>
    <property type="match status" value="1"/>
</dbReference>